<dbReference type="InParanoid" id="A2DZE7"/>
<name>A2DZE7_TRIV3</name>
<dbReference type="VEuPathDB" id="TrichDB:TVAG_487190"/>
<dbReference type="VEuPathDB" id="TrichDB:TVAGG3_1016800"/>
<dbReference type="RefSeq" id="XP_001326499.1">
    <property type="nucleotide sequence ID" value="XM_001326464.1"/>
</dbReference>
<dbReference type="AlphaFoldDB" id="A2DZE7"/>
<keyword evidence="2" id="KW-1185">Reference proteome</keyword>
<dbReference type="Proteomes" id="UP000001542">
    <property type="component" value="Unassembled WGS sequence"/>
</dbReference>
<accession>A2DZE7</accession>
<reference evidence="1" key="2">
    <citation type="journal article" date="2007" name="Science">
        <title>Draft genome sequence of the sexually transmitted pathogen Trichomonas vaginalis.</title>
        <authorList>
            <person name="Carlton J.M."/>
            <person name="Hirt R.P."/>
            <person name="Silva J.C."/>
            <person name="Delcher A.L."/>
            <person name="Schatz M."/>
            <person name="Zhao Q."/>
            <person name="Wortman J.R."/>
            <person name="Bidwell S.L."/>
            <person name="Alsmark U.C.M."/>
            <person name="Besteiro S."/>
            <person name="Sicheritz-Ponten T."/>
            <person name="Noel C.J."/>
            <person name="Dacks J.B."/>
            <person name="Foster P.G."/>
            <person name="Simillion C."/>
            <person name="Van de Peer Y."/>
            <person name="Miranda-Saavedra D."/>
            <person name="Barton G.J."/>
            <person name="Westrop G.D."/>
            <person name="Mueller S."/>
            <person name="Dessi D."/>
            <person name="Fiori P.L."/>
            <person name="Ren Q."/>
            <person name="Paulsen I."/>
            <person name="Zhang H."/>
            <person name="Bastida-Corcuera F.D."/>
            <person name="Simoes-Barbosa A."/>
            <person name="Brown M.T."/>
            <person name="Hayes R.D."/>
            <person name="Mukherjee M."/>
            <person name="Okumura C.Y."/>
            <person name="Schneider R."/>
            <person name="Smith A.J."/>
            <person name="Vanacova S."/>
            <person name="Villalvazo M."/>
            <person name="Haas B.J."/>
            <person name="Pertea M."/>
            <person name="Feldblyum T.V."/>
            <person name="Utterback T.R."/>
            <person name="Shu C.L."/>
            <person name="Osoegawa K."/>
            <person name="de Jong P.J."/>
            <person name="Hrdy I."/>
            <person name="Horvathova L."/>
            <person name="Zubacova Z."/>
            <person name="Dolezal P."/>
            <person name="Malik S.B."/>
            <person name="Logsdon J.M. Jr."/>
            <person name="Henze K."/>
            <person name="Gupta A."/>
            <person name="Wang C.C."/>
            <person name="Dunne R.L."/>
            <person name="Upcroft J.A."/>
            <person name="Upcroft P."/>
            <person name="White O."/>
            <person name="Salzberg S.L."/>
            <person name="Tang P."/>
            <person name="Chiu C.-H."/>
            <person name="Lee Y.-S."/>
            <person name="Embley T.M."/>
            <person name="Coombs G.H."/>
            <person name="Mottram J.C."/>
            <person name="Tachezy J."/>
            <person name="Fraser-Liggett C.M."/>
            <person name="Johnson P.J."/>
        </authorList>
    </citation>
    <scope>NUCLEOTIDE SEQUENCE [LARGE SCALE GENOMIC DNA]</scope>
    <source>
        <strain evidence="1">G3</strain>
    </source>
</reference>
<evidence type="ECO:0000313" key="1">
    <source>
        <dbReference type="EMBL" id="EAY14276.1"/>
    </source>
</evidence>
<dbReference type="KEGG" id="tva:4772264"/>
<gene>
    <name evidence="1" type="ORF">TVAG_487190</name>
</gene>
<organism evidence="1 2">
    <name type="scientific">Trichomonas vaginalis (strain ATCC PRA-98 / G3)</name>
    <dbReference type="NCBI Taxonomy" id="412133"/>
    <lineage>
        <taxon>Eukaryota</taxon>
        <taxon>Metamonada</taxon>
        <taxon>Parabasalia</taxon>
        <taxon>Trichomonadida</taxon>
        <taxon>Trichomonadidae</taxon>
        <taxon>Trichomonas</taxon>
    </lineage>
</organism>
<dbReference type="EMBL" id="DS113273">
    <property type="protein sequence ID" value="EAY14276.1"/>
    <property type="molecule type" value="Genomic_DNA"/>
</dbReference>
<evidence type="ECO:0000313" key="2">
    <source>
        <dbReference type="Proteomes" id="UP000001542"/>
    </source>
</evidence>
<protein>
    <submittedName>
        <fullName evidence="1">Uncharacterized protein</fullName>
    </submittedName>
</protein>
<reference evidence="1" key="1">
    <citation type="submission" date="2006-10" db="EMBL/GenBank/DDBJ databases">
        <authorList>
            <person name="Amadeo P."/>
            <person name="Zhao Q."/>
            <person name="Wortman J."/>
            <person name="Fraser-Liggett C."/>
            <person name="Carlton J."/>
        </authorList>
    </citation>
    <scope>NUCLEOTIDE SEQUENCE</scope>
    <source>
        <strain evidence="1">G3</strain>
    </source>
</reference>
<proteinExistence type="predicted"/>
<sequence length="113" mass="13267">MDHTEEQLADLAAWRVKKHLSFPREKSSTSYIEEQEQPKTFHFFAYNPEQGTTDLSHVSLKYDEKKDPAIFSVPLSFTKKTKTVYKQHDRTEFGFDVRAYLTPNNSPIYPVHK</sequence>